<accession>A0A6B3NE34</accession>
<gene>
    <name evidence="2" type="ORF">F6J89_20145</name>
</gene>
<protein>
    <submittedName>
        <fullName evidence="2">Uncharacterized protein</fullName>
    </submittedName>
</protein>
<comment type="caution">
    <text evidence="2">The sequence shown here is derived from an EMBL/GenBank/DDBJ whole genome shotgun (WGS) entry which is preliminary data.</text>
</comment>
<evidence type="ECO:0000313" key="2">
    <source>
        <dbReference type="EMBL" id="NER29863.1"/>
    </source>
</evidence>
<sequence length="465" mass="52651">MAEVTPVAEAQAKDFQQSYQRLVEEWLTQFLEALEKDNEQDKNRVKDKAAKSDLRITDGEKVVYKNQENGEFINNLTPELINHLEVMKNTPVGEKNPGAAAKKLEVNGKTFLESDPEGKIIVNSFLEQQRRDEDRGIGGENSAQYRDNRQPFQTTHPIPIEYTSPAQKPNQPPKSGGLEMVQKFLNQYVAESDAPLVELLREHLQEMRILQQQAAQEQKQEIAKLLSSRVQQPLEVNWWQRMFGKAEQIFSALREPLQQKQAASTLRTLFHSQVEPPGDTYQAAGYTITRQGHSYTLNNTQGNQLMQWRSTPMGVKVEGDVHLKPEQYLEIAQMREQLKQGQQPQGNFQPLGEQEANYFARVNRIVEAMMQYAASTGQKEVKVYGKFSYNWTAAANGKVTIEAKDGRGALLVSEAGSLYSNMSMRDVAHFEKTLPQLHLHPEIRQASAPSKAASNAKERGEELSL</sequence>
<dbReference type="EMBL" id="JAAHFQ010000443">
    <property type="protein sequence ID" value="NER29863.1"/>
    <property type="molecule type" value="Genomic_DNA"/>
</dbReference>
<organism evidence="2">
    <name type="scientific">Symploca sp. SIO1C4</name>
    <dbReference type="NCBI Taxonomy" id="2607765"/>
    <lineage>
        <taxon>Bacteria</taxon>
        <taxon>Bacillati</taxon>
        <taxon>Cyanobacteriota</taxon>
        <taxon>Cyanophyceae</taxon>
        <taxon>Coleofasciculales</taxon>
        <taxon>Coleofasciculaceae</taxon>
        <taxon>Symploca</taxon>
    </lineage>
</organism>
<name>A0A6B3NE34_9CYAN</name>
<feature type="compositionally biased region" description="Low complexity" evidence="1">
    <location>
        <begin position="446"/>
        <end position="455"/>
    </location>
</feature>
<dbReference type="AlphaFoldDB" id="A0A6B3NE34"/>
<reference evidence="2" key="1">
    <citation type="submission" date="2019-11" db="EMBL/GenBank/DDBJ databases">
        <title>Genomic insights into an expanded diversity of filamentous marine cyanobacteria reveals the extraordinary biosynthetic potential of Moorea and Okeania.</title>
        <authorList>
            <person name="Ferreira Leao T."/>
            <person name="Wang M."/>
            <person name="Moss N."/>
            <person name="Da Silva R."/>
            <person name="Sanders J."/>
            <person name="Nurk S."/>
            <person name="Gurevich A."/>
            <person name="Humphrey G."/>
            <person name="Reher R."/>
            <person name="Zhu Q."/>
            <person name="Belda-Ferre P."/>
            <person name="Glukhov E."/>
            <person name="Rex R."/>
            <person name="Dorrestein P.C."/>
            <person name="Knight R."/>
            <person name="Pevzner P."/>
            <person name="Gerwick W.H."/>
            <person name="Gerwick L."/>
        </authorList>
    </citation>
    <scope>NUCLEOTIDE SEQUENCE</scope>
    <source>
        <strain evidence="2">SIO1C4</strain>
    </source>
</reference>
<feature type="region of interest" description="Disordered" evidence="1">
    <location>
        <begin position="444"/>
        <end position="465"/>
    </location>
</feature>
<proteinExistence type="predicted"/>
<feature type="region of interest" description="Disordered" evidence="1">
    <location>
        <begin position="130"/>
        <end position="177"/>
    </location>
</feature>
<feature type="compositionally biased region" description="Basic and acidic residues" evidence="1">
    <location>
        <begin position="456"/>
        <end position="465"/>
    </location>
</feature>
<feature type="compositionally biased region" description="Polar residues" evidence="1">
    <location>
        <begin position="141"/>
        <end position="156"/>
    </location>
</feature>
<evidence type="ECO:0000256" key="1">
    <source>
        <dbReference type="SAM" id="MobiDB-lite"/>
    </source>
</evidence>